<dbReference type="RefSeq" id="WP_341399529.1">
    <property type="nucleotide sequence ID" value="NZ_JBBUTI010000008.1"/>
</dbReference>
<organism evidence="3 4">
    <name type="scientific">Ideonella margarita</name>
    <dbReference type="NCBI Taxonomy" id="2984191"/>
    <lineage>
        <taxon>Bacteria</taxon>
        <taxon>Pseudomonadati</taxon>
        <taxon>Pseudomonadota</taxon>
        <taxon>Betaproteobacteria</taxon>
        <taxon>Burkholderiales</taxon>
        <taxon>Sphaerotilaceae</taxon>
        <taxon>Ideonella</taxon>
    </lineage>
</organism>
<sequence length="202" mass="21750">MNRRILCHRQLVKAALALLGAAAALPLMAAPQRYRLDPAHSFATFEVMHFGTSTLRGRFGPLTGEVMLDVAAGRGEVGLTIDTSQVNTGVRMLDSRLCAADLLDCEGFPQAYFVARPFEVSADGRVTSLRGEFTLRGVSEALTLTATQFGCYTQPESRRRVCGGDFVGEIRRSRFGATFGLPLVGDTVRLVVQVEGVAAEAP</sequence>
<feature type="domain" description="Lipid/polyisoprenoid-binding YceI-like" evidence="2">
    <location>
        <begin position="33"/>
        <end position="197"/>
    </location>
</feature>
<dbReference type="SUPFAM" id="SSF101874">
    <property type="entry name" value="YceI-like"/>
    <property type="match status" value="1"/>
</dbReference>
<proteinExistence type="predicted"/>
<evidence type="ECO:0000256" key="1">
    <source>
        <dbReference type="SAM" id="SignalP"/>
    </source>
</evidence>
<feature type="signal peptide" evidence="1">
    <location>
        <begin position="1"/>
        <end position="29"/>
    </location>
</feature>
<reference evidence="3 4" key="1">
    <citation type="submission" date="2024-04" db="EMBL/GenBank/DDBJ databases">
        <title>Novel species of the genus Ideonella isolated from streams.</title>
        <authorList>
            <person name="Lu H."/>
        </authorList>
    </citation>
    <scope>NUCLEOTIDE SEQUENCE [LARGE SCALE GENOMIC DNA]</scope>
    <source>
        <strain evidence="3 4">LYT19W</strain>
    </source>
</reference>
<keyword evidence="4" id="KW-1185">Reference proteome</keyword>
<dbReference type="PANTHER" id="PTHR34406">
    <property type="entry name" value="PROTEIN YCEI"/>
    <property type="match status" value="1"/>
</dbReference>
<dbReference type="PANTHER" id="PTHR34406:SF2">
    <property type="entry name" value="PERIPLASMIC PROTEIN"/>
    <property type="match status" value="1"/>
</dbReference>
<dbReference type="Gene3D" id="2.40.128.110">
    <property type="entry name" value="Lipid/polyisoprenoid-binding, YceI-like"/>
    <property type="match status" value="1"/>
</dbReference>
<dbReference type="Proteomes" id="UP001379945">
    <property type="component" value="Unassembled WGS sequence"/>
</dbReference>
<evidence type="ECO:0000313" key="3">
    <source>
        <dbReference type="EMBL" id="MEK8047224.1"/>
    </source>
</evidence>
<dbReference type="InterPro" id="IPR036761">
    <property type="entry name" value="TTHA0802/YceI-like_sf"/>
</dbReference>
<dbReference type="Pfam" id="PF04264">
    <property type="entry name" value="YceI"/>
    <property type="match status" value="1"/>
</dbReference>
<dbReference type="SMART" id="SM00867">
    <property type="entry name" value="YceI"/>
    <property type="match status" value="1"/>
</dbReference>
<protein>
    <submittedName>
        <fullName evidence="3">YceI family protein</fullName>
    </submittedName>
</protein>
<evidence type="ECO:0000259" key="2">
    <source>
        <dbReference type="SMART" id="SM00867"/>
    </source>
</evidence>
<comment type="caution">
    <text evidence="3">The sequence shown here is derived from an EMBL/GenBank/DDBJ whole genome shotgun (WGS) entry which is preliminary data.</text>
</comment>
<dbReference type="InterPro" id="IPR007372">
    <property type="entry name" value="Lipid/polyisoprenoid-bd_YceI"/>
</dbReference>
<dbReference type="EMBL" id="JBBUTI010000008">
    <property type="protein sequence ID" value="MEK8047224.1"/>
    <property type="molecule type" value="Genomic_DNA"/>
</dbReference>
<name>A0ABU9C932_9BURK</name>
<evidence type="ECO:0000313" key="4">
    <source>
        <dbReference type="Proteomes" id="UP001379945"/>
    </source>
</evidence>
<accession>A0ABU9C932</accession>
<feature type="chain" id="PRO_5046591930" evidence="1">
    <location>
        <begin position="30"/>
        <end position="202"/>
    </location>
</feature>
<keyword evidence="1" id="KW-0732">Signal</keyword>
<gene>
    <name evidence="3" type="ORF">AACH00_12760</name>
</gene>